<proteinExistence type="inferred from homology"/>
<dbReference type="PANTHER" id="PTHR30371">
    <property type="entry name" value="SEC-INDEPENDENT PROTEIN TRANSLOCASE PROTEIN TATC"/>
    <property type="match status" value="1"/>
</dbReference>
<evidence type="ECO:0000256" key="3">
    <source>
        <dbReference type="ARBA" id="ARBA00022692"/>
    </source>
</evidence>
<evidence type="ECO:0000256" key="6">
    <source>
        <dbReference type="SAM" id="Phobius"/>
    </source>
</evidence>
<dbReference type="PRINTS" id="PR01840">
    <property type="entry name" value="TATCFAMILY"/>
</dbReference>
<comment type="subcellular location">
    <subcellularLocation>
        <location evidence="1">Membrane</location>
        <topology evidence="1">Multi-pass membrane protein</topology>
    </subcellularLocation>
</comment>
<evidence type="ECO:0000256" key="5">
    <source>
        <dbReference type="ARBA" id="ARBA00023136"/>
    </source>
</evidence>
<dbReference type="GO" id="GO:0043953">
    <property type="term" value="P:protein transport by the Tat complex"/>
    <property type="evidence" value="ECO:0007669"/>
    <property type="project" value="TreeGrafter"/>
</dbReference>
<organism evidence="7">
    <name type="scientific">Heterosigma akashiwo</name>
    <name type="common">Chromophytic alga</name>
    <name type="synonym">Heterosigma carterae</name>
    <dbReference type="NCBI Taxonomy" id="2829"/>
    <lineage>
        <taxon>Eukaryota</taxon>
        <taxon>Sar</taxon>
        <taxon>Stramenopiles</taxon>
        <taxon>Ochrophyta</taxon>
        <taxon>Raphidophyceae</taxon>
        <taxon>Chattonellales</taxon>
        <taxon>Chattonellaceae</taxon>
        <taxon>Heterosigma</taxon>
    </lineage>
</organism>
<dbReference type="GO" id="GO:0033281">
    <property type="term" value="C:TAT protein transport complex"/>
    <property type="evidence" value="ECO:0007669"/>
    <property type="project" value="TreeGrafter"/>
</dbReference>
<dbReference type="EMBL" id="KU561547">
    <property type="protein sequence ID" value="AOT84794.1"/>
    <property type="molecule type" value="Genomic_DNA"/>
</dbReference>
<feature type="transmembrane region" description="Helical" evidence="6">
    <location>
        <begin position="101"/>
        <end position="121"/>
    </location>
</feature>
<gene>
    <name evidence="7" type="primary">tatC</name>
</gene>
<keyword evidence="3 6" id="KW-0812">Transmembrane</keyword>
<name>A0A1D8GXI0_HETAK</name>
<dbReference type="GO" id="GO:0009977">
    <property type="term" value="F:proton motive force dependent protein transmembrane transporter activity"/>
    <property type="evidence" value="ECO:0007669"/>
    <property type="project" value="TreeGrafter"/>
</dbReference>
<reference evidence="8" key="2">
    <citation type="submission" date="2018-05" db="EMBL/GenBank/DDBJ databases">
        <title>Mitochondrial DNA sequences of Heterosigma akashiwo strains.</title>
        <authorList>
            <person name="Ueki S."/>
        </authorList>
    </citation>
    <scope>NUCLEOTIDE SEQUENCE</scope>
    <source>
        <strain evidence="8">HaGS95</strain>
    </source>
</reference>
<accession>A0A1D8GXI0</accession>
<evidence type="ECO:0000256" key="4">
    <source>
        <dbReference type="ARBA" id="ARBA00022989"/>
    </source>
</evidence>
<evidence type="ECO:0000256" key="2">
    <source>
        <dbReference type="ARBA" id="ARBA00008882"/>
    </source>
</evidence>
<dbReference type="Pfam" id="PF00902">
    <property type="entry name" value="TatC"/>
    <property type="match status" value="1"/>
</dbReference>
<keyword evidence="5 6" id="KW-0472">Membrane</keyword>
<feature type="transmembrane region" description="Helical" evidence="6">
    <location>
        <begin position="12"/>
        <end position="31"/>
    </location>
</feature>
<dbReference type="InterPro" id="IPR002033">
    <property type="entry name" value="TatC"/>
</dbReference>
<evidence type="ECO:0000313" key="7">
    <source>
        <dbReference type="EMBL" id="AOT84794.1"/>
    </source>
</evidence>
<evidence type="ECO:0000256" key="1">
    <source>
        <dbReference type="ARBA" id="ARBA00004141"/>
    </source>
</evidence>
<dbReference type="AlphaFoldDB" id="A0A1D8GXI0"/>
<dbReference type="GO" id="GO:0065002">
    <property type="term" value="P:intracellular protein transmembrane transport"/>
    <property type="evidence" value="ECO:0007669"/>
    <property type="project" value="TreeGrafter"/>
</dbReference>
<evidence type="ECO:0000313" key="8">
    <source>
        <dbReference type="EMBL" id="BBE28038.1"/>
    </source>
</evidence>
<dbReference type="PANTHER" id="PTHR30371:SF0">
    <property type="entry name" value="SEC-INDEPENDENT PROTEIN TRANSLOCASE PROTEIN TATC, CHLOROPLASTIC-RELATED"/>
    <property type="match status" value="1"/>
</dbReference>
<feature type="transmembrane region" description="Helical" evidence="6">
    <location>
        <begin position="184"/>
        <end position="201"/>
    </location>
</feature>
<comment type="similarity">
    <text evidence="2">Belongs to the TatC family.</text>
</comment>
<protein>
    <submittedName>
        <fullName evidence="7 8">SecY-independent transporter</fullName>
    </submittedName>
</protein>
<feature type="transmembrane region" description="Helical" evidence="6">
    <location>
        <begin position="150"/>
        <end position="172"/>
    </location>
</feature>
<keyword evidence="7" id="KW-0496">Mitochondrion</keyword>
<keyword evidence="4 6" id="KW-1133">Transmembrane helix</keyword>
<reference evidence="7" key="1">
    <citation type="submission" date="2016-01" db="EMBL/GenBank/DDBJ databases">
        <title>Mitochondrial genome DNA sequence of Heterosigma akashiwo strain H93616.</title>
        <authorList>
            <person name="Ogura Y."/>
            <person name="Hayashi T."/>
            <person name="Ueki S."/>
        </authorList>
    </citation>
    <scope>NUCLEOTIDE SEQUENCE</scope>
    <source>
        <strain evidence="7">H93616</strain>
    </source>
</reference>
<feature type="transmembrane region" description="Helical" evidence="6">
    <location>
        <begin position="207"/>
        <end position="226"/>
    </location>
</feature>
<sequence length="234" mass="27758">MIFSQHIYELKFRFLYILVAVLNCWCVAYWYKYELLYLIQLANSYFIFTHISEVFLSLLKTSFLVAGLVSLPYASIQIGCFLCPCLYTYEARTLLNFLKKLTLVTIIGNFFFLKVLFPWSWQFFSEFETTQATHSVAIFFENRLQDYLNFFVHFFFFFNFTLILILIGYQFFDNLDMLSKFRKFIYLGIVILSACITPPDVISQLSLSAPIILIYEFKIFTTRLYLNYVNSATN</sequence>
<geneLocation type="mitochondrion" evidence="7"/>
<dbReference type="EMBL" id="LC384961">
    <property type="protein sequence ID" value="BBE28038.1"/>
    <property type="molecule type" value="Genomic_DNA"/>
</dbReference>